<reference evidence="1 2" key="1">
    <citation type="journal article" date="2021" name="BMC Biol.">
        <title>Horizontally acquired antibacterial genes associated with adaptive radiation of ladybird beetles.</title>
        <authorList>
            <person name="Li H.S."/>
            <person name="Tang X.F."/>
            <person name="Huang Y.H."/>
            <person name="Xu Z.Y."/>
            <person name="Chen M.L."/>
            <person name="Du X.Y."/>
            <person name="Qiu B.Y."/>
            <person name="Chen P.T."/>
            <person name="Zhang W."/>
            <person name="Slipinski A."/>
            <person name="Escalona H.E."/>
            <person name="Waterhouse R.M."/>
            <person name="Zwick A."/>
            <person name="Pang H."/>
        </authorList>
    </citation>
    <scope>NUCLEOTIDE SEQUENCE [LARGE SCALE GENOMIC DNA]</scope>
    <source>
        <strain evidence="1">SYSU2018</strain>
    </source>
</reference>
<organism evidence="1 2">
    <name type="scientific">Cryptolaemus montrouzieri</name>
    <dbReference type="NCBI Taxonomy" id="559131"/>
    <lineage>
        <taxon>Eukaryota</taxon>
        <taxon>Metazoa</taxon>
        <taxon>Ecdysozoa</taxon>
        <taxon>Arthropoda</taxon>
        <taxon>Hexapoda</taxon>
        <taxon>Insecta</taxon>
        <taxon>Pterygota</taxon>
        <taxon>Neoptera</taxon>
        <taxon>Endopterygota</taxon>
        <taxon>Coleoptera</taxon>
        <taxon>Polyphaga</taxon>
        <taxon>Cucujiformia</taxon>
        <taxon>Coccinelloidea</taxon>
        <taxon>Coccinellidae</taxon>
        <taxon>Scymninae</taxon>
        <taxon>Scymnini</taxon>
        <taxon>Cryptolaemus</taxon>
    </lineage>
</organism>
<evidence type="ECO:0000313" key="2">
    <source>
        <dbReference type="Proteomes" id="UP001516400"/>
    </source>
</evidence>
<evidence type="ECO:0000313" key="1">
    <source>
        <dbReference type="EMBL" id="KAL3282499.1"/>
    </source>
</evidence>
<dbReference type="EMBL" id="JABFTP020000144">
    <property type="protein sequence ID" value="KAL3282499.1"/>
    <property type="molecule type" value="Genomic_DNA"/>
</dbReference>
<keyword evidence="2" id="KW-1185">Reference proteome</keyword>
<sequence length="180" mass="21347">MLLSNTKNLDIIFTILAYHSLRPDVYEDLKQMPCQLIGCTDSFGFKKAIQVFYTKLDEKEVCRMDTLRIVRYFLEVLSSGLMQNLNGNHIDNIQHAFLKICKTILKGTEKEEKLETKNSFFSFEKKFPKLKNHAERSQPYLPFQYLSVLLGRFKLMKLRQDQSIYVDRNYLAKREYCEHI</sequence>
<proteinExistence type="predicted"/>
<dbReference type="AlphaFoldDB" id="A0ABD2NV46"/>
<dbReference type="Proteomes" id="UP001516400">
    <property type="component" value="Unassembled WGS sequence"/>
</dbReference>
<name>A0ABD2NV46_9CUCU</name>
<protein>
    <submittedName>
        <fullName evidence="1">Uncharacterized protein</fullName>
    </submittedName>
</protein>
<gene>
    <name evidence="1" type="ORF">HHI36_005681</name>
</gene>
<accession>A0ABD2NV46</accession>
<comment type="caution">
    <text evidence="1">The sequence shown here is derived from an EMBL/GenBank/DDBJ whole genome shotgun (WGS) entry which is preliminary data.</text>
</comment>